<dbReference type="GO" id="GO:0003677">
    <property type="term" value="F:DNA binding"/>
    <property type="evidence" value="ECO:0007669"/>
    <property type="project" value="TreeGrafter"/>
</dbReference>
<dbReference type="AlphaFoldDB" id="A0A1C7MR75"/>
<dbReference type="Pfam" id="PF09729">
    <property type="entry name" value="Gti1_Pac2"/>
    <property type="match status" value="1"/>
</dbReference>
<dbReference type="PANTHER" id="PTHR28027">
    <property type="entry name" value="TRANSCRIPTIONAL REGULATOR MIT1"/>
    <property type="match status" value="1"/>
</dbReference>
<dbReference type="Proteomes" id="UP000092993">
    <property type="component" value="Unassembled WGS sequence"/>
</dbReference>
<feature type="compositionally biased region" description="Low complexity" evidence="1">
    <location>
        <begin position="238"/>
        <end position="248"/>
    </location>
</feature>
<dbReference type="InterPro" id="IPR018608">
    <property type="entry name" value="Gti1/Pac2"/>
</dbReference>
<accession>A0A1C7MR75</accession>
<keyword evidence="3" id="KW-1185">Reference proteome</keyword>
<evidence type="ECO:0000313" key="3">
    <source>
        <dbReference type="Proteomes" id="UP000092993"/>
    </source>
</evidence>
<dbReference type="OrthoDB" id="5572844at2759"/>
<sequence>MPRNLLTTASTKPADVLRGWIKTTKDAILVFEGAKAGIVPRVTRRFHDIEKRNIIQSGAIIVFTEEESGIKRWTDPYLWSASRMQGNFLIYREREDEQDLGVTSQPPYSCSTIDASREKLEQYNDSELEHYILGSWNKGRGLKKNGLMKKTISLMMEETTYHLVSYYHPADVRSGLLKMPSCIAELETLDISQALLKSVSQFRQPPIIEIDCAGLAKYIGEKGSEISPPDTSNRPHHSASSAAYSPPHTANSLPLDTPERDISPIPHSTSQSFSHHSTKEIPNSLGSLVLSPGSENSYYCSRDSAVNNASFPQFGSLVNMACDDLPAYYLTAGAGYMVDSWPNSLGQSFLTPHDITHSIPFDTVQAPAISDTNVCGALDSHLSWQAPIIDQEVRFFSAGSFQADETDDVNYGVVPNGYHFAWMY</sequence>
<proteinExistence type="predicted"/>
<evidence type="ECO:0000313" key="2">
    <source>
        <dbReference type="EMBL" id="OBZ79360.1"/>
    </source>
</evidence>
<reference evidence="2 3" key="1">
    <citation type="submission" date="2016-03" db="EMBL/GenBank/DDBJ databases">
        <title>Whole genome sequencing of Grifola frondosa 9006-11.</title>
        <authorList>
            <person name="Min B."/>
            <person name="Park H."/>
            <person name="Kim J.-G."/>
            <person name="Cho H."/>
            <person name="Oh Y.-L."/>
            <person name="Kong W.-S."/>
            <person name="Choi I.-G."/>
        </authorList>
    </citation>
    <scope>NUCLEOTIDE SEQUENCE [LARGE SCALE GENOMIC DNA]</scope>
    <source>
        <strain evidence="2 3">9006-11</strain>
    </source>
</reference>
<evidence type="ECO:0000256" key="1">
    <source>
        <dbReference type="SAM" id="MobiDB-lite"/>
    </source>
</evidence>
<feature type="region of interest" description="Disordered" evidence="1">
    <location>
        <begin position="223"/>
        <end position="286"/>
    </location>
</feature>
<organism evidence="2 3">
    <name type="scientific">Grifola frondosa</name>
    <name type="common">Maitake</name>
    <name type="synonym">Polyporus frondosus</name>
    <dbReference type="NCBI Taxonomy" id="5627"/>
    <lineage>
        <taxon>Eukaryota</taxon>
        <taxon>Fungi</taxon>
        <taxon>Dikarya</taxon>
        <taxon>Basidiomycota</taxon>
        <taxon>Agaricomycotina</taxon>
        <taxon>Agaricomycetes</taxon>
        <taxon>Polyporales</taxon>
        <taxon>Grifolaceae</taxon>
        <taxon>Grifola</taxon>
    </lineage>
</organism>
<dbReference type="EMBL" id="LUGG01000001">
    <property type="protein sequence ID" value="OBZ79360.1"/>
    <property type="molecule type" value="Genomic_DNA"/>
</dbReference>
<protein>
    <submittedName>
        <fullName evidence="2">Global transcription regulator sge1</fullName>
    </submittedName>
</protein>
<comment type="caution">
    <text evidence="2">The sequence shown here is derived from an EMBL/GenBank/DDBJ whole genome shotgun (WGS) entry which is preliminary data.</text>
</comment>
<name>A0A1C7MR75_GRIFR</name>
<dbReference type="PANTHER" id="PTHR28027:SF2">
    <property type="entry name" value="TRANSCRIPTIONAL REGULATOR MIT1"/>
    <property type="match status" value="1"/>
</dbReference>
<gene>
    <name evidence="2" type="primary">sge1_1</name>
    <name evidence="2" type="ORF">A0H81_00030</name>
</gene>